<evidence type="ECO:0000313" key="5">
    <source>
        <dbReference type="Proteomes" id="UP000000788"/>
    </source>
</evidence>
<sequence>MTLILASASKARSNLLDQVNISHEVIVSDVDESKFCSSHPKVLALSLAIAKAKSVASKVSKKYQTQNTSDNFFLVLGCDSLFEFDGEIYGKPNTLQDAINRWQKMSSNSGILHTGHCLIFHEPLIERSGSKGFQGLIKEVVSTKINFAKVSDQEIKDYVDSNEPMECAGGFAIEGKGALFINSIDGCYSNVIGLSLPWLNNALNRSGLYSRELN</sequence>
<dbReference type="OrthoDB" id="9807767at2"/>
<dbReference type="InterPro" id="IPR003697">
    <property type="entry name" value="Maf-like"/>
</dbReference>
<accession>A9BBF4</accession>
<protein>
    <recommendedName>
        <fullName evidence="3">Nucleoside triphosphate pyrophosphatase</fullName>
        <ecNumber evidence="3">3.6.1.9</ecNumber>
    </recommendedName>
    <alternativeName>
        <fullName evidence="3">Nucleotide pyrophosphatase</fullName>
        <shortName evidence="3">Nucleotide PPase</shortName>
    </alternativeName>
</protein>
<dbReference type="HOGENOM" id="CLU_040416_1_2_3"/>
<dbReference type="NCBIfam" id="TIGR00172">
    <property type="entry name" value="maf"/>
    <property type="match status" value="1"/>
</dbReference>
<comment type="similarity">
    <text evidence="3">Belongs to the Maf family.</text>
</comment>
<dbReference type="EMBL" id="CP000878">
    <property type="protein sequence ID" value="ABX09166.1"/>
    <property type="molecule type" value="Genomic_DNA"/>
</dbReference>
<comment type="catalytic activity">
    <reaction evidence="3">
        <text>a 2'-deoxyribonucleoside 5'-triphosphate + H2O = a 2'-deoxyribonucleoside 5'-phosphate + diphosphate + H(+)</text>
        <dbReference type="Rhea" id="RHEA:44644"/>
        <dbReference type="ChEBI" id="CHEBI:15377"/>
        <dbReference type="ChEBI" id="CHEBI:15378"/>
        <dbReference type="ChEBI" id="CHEBI:33019"/>
        <dbReference type="ChEBI" id="CHEBI:61560"/>
        <dbReference type="ChEBI" id="CHEBI:65317"/>
        <dbReference type="EC" id="3.6.1.9"/>
    </reaction>
</comment>
<dbReference type="Proteomes" id="UP000000788">
    <property type="component" value="Chromosome"/>
</dbReference>
<dbReference type="CDD" id="cd00555">
    <property type="entry name" value="Maf"/>
    <property type="match status" value="1"/>
</dbReference>
<organism evidence="4 5">
    <name type="scientific">Prochlorococcus marinus (strain MIT 9211)</name>
    <dbReference type="NCBI Taxonomy" id="93059"/>
    <lineage>
        <taxon>Bacteria</taxon>
        <taxon>Bacillati</taxon>
        <taxon>Cyanobacteriota</taxon>
        <taxon>Cyanophyceae</taxon>
        <taxon>Synechococcales</taxon>
        <taxon>Prochlorococcaceae</taxon>
        <taxon>Prochlorococcus</taxon>
    </lineage>
</organism>
<dbReference type="AlphaFoldDB" id="A9BBF4"/>
<feature type="active site" description="Proton acceptor" evidence="3">
    <location>
        <position position="79"/>
    </location>
</feature>
<keyword evidence="5" id="KW-1185">Reference proteome</keyword>
<dbReference type="STRING" id="93059.P9211_12351"/>
<comment type="subcellular location">
    <subcellularLocation>
        <location evidence="3">Cytoplasm</location>
    </subcellularLocation>
</comment>
<keyword evidence="2 3" id="KW-0378">Hydrolase</keyword>
<comment type="cofactor">
    <cofactor evidence="1 3">
        <name>a divalent metal cation</name>
        <dbReference type="ChEBI" id="CHEBI:60240"/>
    </cofactor>
</comment>
<dbReference type="GO" id="GO:0047429">
    <property type="term" value="F:nucleoside triphosphate diphosphatase activity"/>
    <property type="evidence" value="ECO:0007669"/>
    <property type="project" value="UniProtKB-EC"/>
</dbReference>
<dbReference type="Pfam" id="PF02545">
    <property type="entry name" value="Maf"/>
    <property type="match status" value="1"/>
</dbReference>
<dbReference type="EC" id="3.6.1.9" evidence="3"/>
<dbReference type="PANTHER" id="PTHR43213:SF5">
    <property type="entry name" value="BIFUNCTIONAL DTTP_UTP PYROPHOSPHATASE_METHYLTRANSFERASE PROTEIN-RELATED"/>
    <property type="match status" value="1"/>
</dbReference>
<evidence type="ECO:0000313" key="4">
    <source>
        <dbReference type="EMBL" id="ABX09166.1"/>
    </source>
</evidence>
<comment type="caution">
    <text evidence="3">Lacks conserved residue(s) required for the propagation of feature annotation.</text>
</comment>
<evidence type="ECO:0000256" key="3">
    <source>
        <dbReference type="HAMAP-Rule" id="MF_00528"/>
    </source>
</evidence>
<keyword evidence="3" id="KW-0546">Nucleotide metabolism</keyword>
<dbReference type="HAMAP" id="MF_00528">
    <property type="entry name" value="Maf"/>
    <property type="match status" value="1"/>
</dbReference>
<dbReference type="SUPFAM" id="SSF52972">
    <property type="entry name" value="ITPase-like"/>
    <property type="match status" value="1"/>
</dbReference>
<dbReference type="InterPro" id="IPR029001">
    <property type="entry name" value="ITPase-like_fam"/>
</dbReference>
<dbReference type="Gene3D" id="3.90.950.10">
    <property type="match status" value="1"/>
</dbReference>
<dbReference type="GO" id="GO:0005737">
    <property type="term" value="C:cytoplasm"/>
    <property type="evidence" value="ECO:0007669"/>
    <property type="project" value="UniProtKB-SubCell"/>
</dbReference>
<dbReference type="PIRSF" id="PIRSF006305">
    <property type="entry name" value="Maf"/>
    <property type="match status" value="1"/>
</dbReference>
<keyword evidence="3" id="KW-0963">Cytoplasm</keyword>
<comment type="function">
    <text evidence="3">Nucleoside triphosphate pyrophosphatase. May have a dual role in cell division arrest and in preventing the incorporation of modified nucleotides into cellular nucleic acids.</text>
</comment>
<evidence type="ECO:0000256" key="1">
    <source>
        <dbReference type="ARBA" id="ARBA00001968"/>
    </source>
</evidence>
<gene>
    <name evidence="4" type="primary">maf</name>
    <name evidence="4" type="ordered locus">P9211_12351</name>
</gene>
<dbReference type="RefSeq" id="WP_012195787.1">
    <property type="nucleotide sequence ID" value="NC_009976.1"/>
</dbReference>
<name>A9BBF4_PROM4</name>
<proteinExistence type="inferred from homology"/>
<dbReference type="GO" id="GO:0009117">
    <property type="term" value="P:nucleotide metabolic process"/>
    <property type="evidence" value="ECO:0007669"/>
    <property type="project" value="UniProtKB-KW"/>
</dbReference>
<dbReference type="KEGG" id="pmj:P9211_12351"/>
<evidence type="ECO:0000256" key="2">
    <source>
        <dbReference type="ARBA" id="ARBA00022801"/>
    </source>
</evidence>
<reference evidence="4 5" key="1">
    <citation type="journal article" date="2007" name="PLoS Genet.">
        <title>Patterns and implications of gene gain and loss in the evolution of Prochlorococcus.</title>
        <authorList>
            <person name="Kettler G.C."/>
            <person name="Martiny A.C."/>
            <person name="Huang K."/>
            <person name="Zucker J."/>
            <person name="Coleman M.L."/>
            <person name="Rodrigue S."/>
            <person name="Chen F."/>
            <person name="Lapidus A."/>
            <person name="Ferriera S."/>
            <person name="Johnson J."/>
            <person name="Steglich C."/>
            <person name="Church G.M."/>
            <person name="Richardson P."/>
            <person name="Chisholm S.W."/>
        </authorList>
    </citation>
    <scope>NUCLEOTIDE SEQUENCE [LARGE SCALE GENOMIC DNA]</scope>
    <source>
        <strain evidence="5">MIT 9211</strain>
    </source>
</reference>
<dbReference type="PANTHER" id="PTHR43213">
    <property type="entry name" value="BIFUNCTIONAL DTTP/UTP PYROPHOSPHATASE/METHYLTRANSFERASE PROTEIN-RELATED"/>
    <property type="match status" value="1"/>
</dbReference>
<dbReference type="eggNOG" id="COG0424">
    <property type="taxonomic scope" value="Bacteria"/>
</dbReference>
<comment type="catalytic activity">
    <reaction evidence="3">
        <text>a ribonucleoside 5'-triphosphate + H2O = a ribonucleoside 5'-phosphate + diphosphate + H(+)</text>
        <dbReference type="Rhea" id="RHEA:23996"/>
        <dbReference type="ChEBI" id="CHEBI:15377"/>
        <dbReference type="ChEBI" id="CHEBI:15378"/>
        <dbReference type="ChEBI" id="CHEBI:33019"/>
        <dbReference type="ChEBI" id="CHEBI:58043"/>
        <dbReference type="ChEBI" id="CHEBI:61557"/>
        <dbReference type="EC" id="3.6.1.9"/>
    </reaction>
</comment>